<evidence type="ECO:0000313" key="2">
    <source>
        <dbReference type="EMBL" id="CAK1593455.1"/>
    </source>
</evidence>
<keyword evidence="3" id="KW-1185">Reference proteome</keyword>
<dbReference type="Proteomes" id="UP001314205">
    <property type="component" value="Unassembled WGS sequence"/>
</dbReference>
<dbReference type="AlphaFoldDB" id="A0AAV1LF13"/>
<sequence>MFFFTVPEYQDIINKIDDPFTVYQHPFNDLLKNLGSAGVSESTIRRIVDDDEYFTREGSLYNDIDKLVISVRDDSSSESEESEMDQFNYAGASGNISEVE</sequence>
<feature type="region of interest" description="Disordered" evidence="1">
    <location>
        <begin position="72"/>
        <end position="100"/>
    </location>
</feature>
<organism evidence="2 3">
    <name type="scientific">Parnassius mnemosyne</name>
    <name type="common">clouded apollo</name>
    <dbReference type="NCBI Taxonomy" id="213953"/>
    <lineage>
        <taxon>Eukaryota</taxon>
        <taxon>Metazoa</taxon>
        <taxon>Ecdysozoa</taxon>
        <taxon>Arthropoda</taxon>
        <taxon>Hexapoda</taxon>
        <taxon>Insecta</taxon>
        <taxon>Pterygota</taxon>
        <taxon>Neoptera</taxon>
        <taxon>Endopterygota</taxon>
        <taxon>Lepidoptera</taxon>
        <taxon>Glossata</taxon>
        <taxon>Ditrysia</taxon>
        <taxon>Papilionoidea</taxon>
        <taxon>Papilionidae</taxon>
        <taxon>Parnassiinae</taxon>
        <taxon>Parnassini</taxon>
        <taxon>Parnassius</taxon>
        <taxon>Driopa</taxon>
    </lineage>
</organism>
<gene>
    <name evidence="2" type="ORF">PARMNEM_LOCUS13231</name>
</gene>
<comment type="caution">
    <text evidence="2">The sequence shown here is derived from an EMBL/GenBank/DDBJ whole genome shotgun (WGS) entry which is preliminary data.</text>
</comment>
<reference evidence="2 3" key="1">
    <citation type="submission" date="2023-11" db="EMBL/GenBank/DDBJ databases">
        <authorList>
            <person name="Hedman E."/>
            <person name="Englund M."/>
            <person name="Stromberg M."/>
            <person name="Nyberg Akerstrom W."/>
            <person name="Nylinder S."/>
            <person name="Jareborg N."/>
            <person name="Kallberg Y."/>
            <person name="Kronander E."/>
        </authorList>
    </citation>
    <scope>NUCLEOTIDE SEQUENCE [LARGE SCALE GENOMIC DNA]</scope>
</reference>
<name>A0AAV1LF13_9NEOP</name>
<proteinExistence type="predicted"/>
<evidence type="ECO:0000256" key="1">
    <source>
        <dbReference type="SAM" id="MobiDB-lite"/>
    </source>
</evidence>
<dbReference type="EMBL" id="CAVLGL010000088">
    <property type="protein sequence ID" value="CAK1593455.1"/>
    <property type="molecule type" value="Genomic_DNA"/>
</dbReference>
<accession>A0AAV1LF13</accession>
<evidence type="ECO:0000313" key="3">
    <source>
        <dbReference type="Proteomes" id="UP001314205"/>
    </source>
</evidence>
<protein>
    <submittedName>
        <fullName evidence="2">Uncharacterized protein</fullName>
    </submittedName>
</protein>